<evidence type="ECO:0000259" key="3">
    <source>
        <dbReference type="Pfam" id="PF00933"/>
    </source>
</evidence>
<dbReference type="AlphaFoldDB" id="A0AAP2C6G5"/>
<keyword evidence="7" id="KW-1185">Reference proteome</keyword>
<dbReference type="GO" id="GO:0009251">
    <property type="term" value="P:glucan catabolic process"/>
    <property type="evidence" value="ECO:0007669"/>
    <property type="project" value="TreeGrafter"/>
</dbReference>
<dbReference type="PANTHER" id="PTHR30620">
    <property type="entry name" value="PERIPLASMIC BETA-GLUCOSIDASE-RELATED"/>
    <property type="match status" value="1"/>
</dbReference>
<feature type="chain" id="PRO_5042971442" evidence="2">
    <location>
        <begin position="29"/>
        <end position="860"/>
    </location>
</feature>
<evidence type="ECO:0000259" key="4">
    <source>
        <dbReference type="Pfam" id="PF01915"/>
    </source>
</evidence>
<evidence type="ECO:0000313" key="7">
    <source>
        <dbReference type="Proteomes" id="UP000675747"/>
    </source>
</evidence>
<evidence type="ECO:0000256" key="1">
    <source>
        <dbReference type="ARBA" id="ARBA00022801"/>
    </source>
</evidence>
<proteinExistence type="predicted"/>
<dbReference type="Gene3D" id="3.40.50.1700">
    <property type="entry name" value="Glycoside hydrolase family 3 C-terminal domain"/>
    <property type="match status" value="1"/>
</dbReference>
<keyword evidence="2" id="KW-0732">Signal</keyword>
<dbReference type="InterPro" id="IPR017853">
    <property type="entry name" value="GH"/>
</dbReference>
<dbReference type="Gene3D" id="3.20.20.300">
    <property type="entry name" value="Glycoside hydrolase, family 3, N-terminal domain"/>
    <property type="match status" value="1"/>
</dbReference>
<dbReference type="Proteomes" id="UP000675747">
    <property type="component" value="Unassembled WGS sequence"/>
</dbReference>
<dbReference type="PRINTS" id="PR00133">
    <property type="entry name" value="GLHYDRLASE3"/>
</dbReference>
<feature type="signal peptide" evidence="2">
    <location>
        <begin position="1"/>
        <end position="28"/>
    </location>
</feature>
<dbReference type="EMBL" id="JAGQFT020000001">
    <property type="protein sequence ID" value="MBS7455563.1"/>
    <property type="molecule type" value="Genomic_DNA"/>
</dbReference>
<accession>A0AAP2C6G5</accession>
<sequence length="860" mass="91116">MHVNPVRPTLLHASLIAALALGASAVHARQDGAPLKDWPRIQSAVATDADIEKEVARILAGMTLEQKVGQMTQPEIKSITPEEVRRHHIGSVLNGGGSWPGMEKRASVQDWVELADAYYEASMSTDAKTPVPIIWGTDAMHGHSNVFGATLFPHNIGLGAAHDPALIREIARATAHATRATGITWVFAPTVAVAQDPRWGRTYESYSASGELVHDYAVAAVQGLQDTLGSEGSVVATAKHFIGDGATDQGRDQGNALVSKAEMINVHGQGYFGALEAGAQTVMASFSSWHDEEGGVDYGKMHGAGPLLTGALKEKMGFDGFVVSDWNGIGQLPGCTDSSCAQAINAGIDMVMVPDAWKAFIDNTVRQVRSGEIPEARIDDAVSRILRVKLRAGLFEHKPSDSRYAGDEEALRHPELARRAVRESLVLMKNADAALPLKAGQRVLVVGKSADSLSNMAGGWSLTWQGTDNTNDDYPHGTSLLDALRKRLGPDHVVFSETGKDVEAREFDAVVAVIGETPYAEGIGDIMSSDTLTHSQRHPEDLAVLEAAAATGKPVVTVFLSGRPLYTNDLINLSDAFVAAWLPGTEGEGVTDVLFASAGGALDASGRVAAPMAAGDASLDFRGRLTFPWPGTPCWKPGEQAQFAPGYGLSYAQPARLGELPVSDVEACGEATALPIFRGSDAPTFTMHLAAGSEMRALGNDLNATVRWPEAEPAVEVRTVQVNVQQDAKEVTWLKPARVFSRSASRDNLNAMAASDAALQFDMKLVHAPESEVILAMECGQDCAAGIDLAPAIADMQAGQKRTVTVPLSCFAERGLKLDSVNVPFSVEADAPFAAAFTDIRIAVDAANESGAIDCGTLAQ</sequence>
<reference evidence="6 7" key="1">
    <citation type="journal article" date="2021" name="Microbiol. Resour. Announc.">
        <title>Draft Genome Sequence of Coralloluteibacterium stylophorae LMG 29479T.</title>
        <authorList>
            <person name="Karlyshev A.V."/>
            <person name="Kudryashova E.B."/>
            <person name="Ariskina E.V."/>
            <person name="Conroy A.P."/>
            <person name="Abidueva E.Y."/>
        </authorList>
    </citation>
    <scope>NUCLEOTIDE SEQUENCE [LARGE SCALE GENOMIC DNA]</scope>
    <source>
        <strain evidence="6 7">LMG 29479</strain>
    </source>
</reference>
<dbReference type="Pfam" id="PF01915">
    <property type="entry name" value="Glyco_hydro_3_C"/>
    <property type="match status" value="1"/>
</dbReference>
<dbReference type="SUPFAM" id="SSF51445">
    <property type="entry name" value="(Trans)glycosidases"/>
    <property type="match status" value="1"/>
</dbReference>
<gene>
    <name evidence="6" type="ORF">KB893_000235</name>
</gene>
<dbReference type="SUPFAM" id="SSF52279">
    <property type="entry name" value="Beta-D-glucan exohydrolase, C-terminal domain"/>
    <property type="match status" value="1"/>
</dbReference>
<dbReference type="Pfam" id="PF18559">
    <property type="entry name" value="Exop_C"/>
    <property type="match status" value="1"/>
</dbReference>
<feature type="domain" description="Glycoside hydrolase family 3 C-terminal" evidence="4">
    <location>
        <begin position="425"/>
        <end position="651"/>
    </location>
</feature>
<dbReference type="InterPro" id="IPR041443">
    <property type="entry name" value="Exop_C"/>
</dbReference>
<dbReference type="GO" id="GO:0008422">
    <property type="term" value="F:beta-glucosidase activity"/>
    <property type="evidence" value="ECO:0007669"/>
    <property type="project" value="TreeGrafter"/>
</dbReference>
<feature type="domain" description="ExoP galactose-binding-like" evidence="5">
    <location>
        <begin position="713"/>
        <end position="842"/>
    </location>
</feature>
<feature type="domain" description="Glycoside hydrolase family 3 N-terminal" evidence="3">
    <location>
        <begin position="63"/>
        <end position="388"/>
    </location>
</feature>
<evidence type="ECO:0000313" key="6">
    <source>
        <dbReference type="EMBL" id="MBS7455563.1"/>
    </source>
</evidence>
<dbReference type="RefSeq" id="WP_213173285.1">
    <property type="nucleotide sequence ID" value="NZ_JAGQFT020000001.1"/>
</dbReference>
<name>A0AAP2C6G5_9GAMM</name>
<evidence type="ECO:0000259" key="5">
    <source>
        <dbReference type="Pfam" id="PF18559"/>
    </source>
</evidence>
<dbReference type="InterPro" id="IPR036881">
    <property type="entry name" value="Glyco_hydro_3_C_sf"/>
</dbReference>
<dbReference type="Gene3D" id="2.60.120.430">
    <property type="entry name" value="Galactose-binding lectin"/>
    <property type="match status" value="1"/>
</dbReference>
<organism evidence="6 7">
    <name type="scientific">Coralloluteibacterium stylophorae</name>
    <dbReference type="NCBI Taxonomy" id="1776034"/>
    <lineage>
        <taxon>Bacteria</taxon>
        <taxon>Pseudomonadati</taxon>
        <taxon>Pseudomonadota</taxon>
        <taxon>Gammaproteobacteria</taxon>
        <taxon>Lysobacterales</taxon>
        <taxon>Lysobacteraceae</taxon>
        <taxon>Coralloluteibacterium</taxon>
    </lineage>
</organism>
<dbReference type="Pfam" id="PF00933">
    <property type="entry name" value="Glyco_hydro_3"/>
    <property type="match status" value="1"/>
</dbReference>
<dbReference type="InterPro" id="IPR001764">
    <property type="entry name" value="Glyco_hydro_3_N"/>
</dbReference>
<evidence type="ECO:0000256" key="2">
    <source>
        <dbReference type="SAM" id="SignalP"/>
    </source>
</evidence>
<dbReference type="InterPro" id="IPR036962">
    <property type="entry name" value="Glyco_hydro_3_N_sf"/>
</dbReference>
<keyword evidence="1 6" id="KW-0378">Hydrolase</keyword>
<dbReference type="PANTHER" id="PTHR30620:SF77">
    <property type="entry name" value="LYSOSOMAL BETA GLUCOSIDASE-LIKE"/>
    <property type="match status" value="1"/>
</dbReference>
<dbReference type="InterPro" id="IPR051915">
    <property type="entry name" value="Cellulose_Degrad_GH3"/>
</dbReference>
<comment type="caution">
    <text evidence="6">The sequence shown here is derived from an EMBL/GenBank/DDBJ whole genome shotgun (WGS) entry which is preliminary data.</text>
</comment>
<dbReference type="InterPro" id="IPR002772">
    <property type="entry name" value="Glyco_hydro_3_C"/>
</dbReference>
<protein>
    <submittedName>
        <fullName evidence="6">Glycoside hydrolase family 3 C-terminal domain-containing protein</fullName>
    </submittedName>
</protein>